<keyword evidence="2" id="KW-1185">Reference proteome</keyword>
<dbReference type="EMBL" id="AZHX01001081">
    <property type="protein sequence ID" value="ETX04942.1"/>
    <property type="molecule type" value="Genomic_DNA"/>
</dbReference>
<comment type="caution">
    <text evidence="1">The sequence shown here is derived from an EMBL/GenBank/DDBJ whole genome shotgun (WGS) entry which is preliminary data.</text>
</comment>
<evidence type="ECO:0000313" key="1">
    <source>
        <dbReference type="EMBL" id="ETX04942.1"/>
    </source>
</evidence>
<dbReference type="InterPro" id="IPR015943">
    <property type="entry name" value="WD40/YVTN_repeat-like_dom_sf"/>
</dbReference>
<proteinExistence type="predicted"/>
<dbReference type="HOGENOM" id="CLU_057122_0_0_7"/>
<accession>W4M5N9</accession>
<dbReference type="SUPFAM" id="SSF63825">
    <property type="entry name" value="YWTD domain"/>
    <property type="match status" value="1"/>
</dbReference>
<name>W4M5N9_9BACT</name>
<evidence type="ECO:0008006" key="3">
    <source>
        <dbReference type="Google" id="ProtNLM"/>
    </source>
</evidence>
<dbReference type="Gene3D" id="2.130.10.10">
    <property type="entry name" value="YVTN repeat-like/Quinoprotein amine dehydrogenase"/>
    <property type="match status" value="1"/>
</dbReference>
<organism evidence="1 2">
    <name type="scientific">Candidatus Entotheonella gemina</name>
    <dbReference type="NCBI Taxonomy" id="1429439"/>
    <lineage>
        <taxon>Bacteria</taxon>
        <taxon>Pseudomonadati</taxon>
        <taxon>Nitrospinota/Tectimicrobiota group</taxon>
        <taxon>Candidatus Tectimicrobiota</taxon>
        <taxon>Candidatus Entotheonellia</taxon>
        <taxon>Candidatus Entotheonellales</taxon>
        <taxon>Candidatus Entotheonellaceae</taxon>
        <taxon>Candidatus Entotheonella</taxon>
    </lineage>
</organism>
<dbReference type="Proteomes" id="UP000019140">
    <property type="component" value="Unassembled WGS sequence"/>
</dbReference>
<gene>
    <name evidence="1" type="ORF">ETSY2_25900</name>
</gene>
<evidence type="ECO:0000313" key="2">
    <source>
        <dbReference type="Proteomes" id="UP000019140"/>
    </source>
</evidence>
<protein>
    <recommendedName>
        <fullName evidence="3">3-carboxymuconate cyclase</fullName>
    </recommendedName>
</protein>
<sequence length="458" mass="47021">MSWQALISLTGVALWFGMIGLLAQSFAQESGTANALVGNVFVMTNSTNPIRGNEIAMYGRKADGSLVIQGYFPTRGLGSGPAPTSTTLGAPLSVAADGIGSQHSLILNKNHRCLFAVNAGSNTVTAFQVHAGIGLRLINTVNSGGVFPASLAVQNQVLYVLNTGLSGTLMGFTVSSDCGLAPLAGGRQDLAVFTASSPEPKPNDILTTPAQVAFTPKGDKLVISVKGGPAANDDGRVVVFNLTSQGRIAGEGTATHFSAAEKTGGAFGFDFSARGDLIITHVGSFTVSSFTIASNNTLRANGSPLSTGFPFPCWIARSGSYAYLAHFGELPGQGQINGPGTISTVVIAEDGTLSPLKVQGATVTFTSAINANHAIDIAVVAGQDGHSFLYAVQPRLGRVGAWLINADGSLKDLGTFPGLTPGVNPDAPETLQFRERCFLAKKPASACVFGSAQGIAGF</sequence>
<dbReference type="AlphaFoldDB" id="W4M5N9"/>
<reference evidence="1 2" key="1">
    <citation type="journal article" date="2014" name="Nature">
        <title>An environmental bacterial taxon with a large and distinct metabolic repertoire.</title>
        <authorList>
            <person name="Wilson M.C."/>
            <person name="Mori T."/>
            <person name="Ruckert C."/>
            <person name="Uria A.R."/>
            <person name="Helf M.J."/>
            <person name="Takada K."/>
            <person name="Gernert C."/>
            <person name="Steffens U.A."/>
            <person name="Heycke N."/>
            <person name="Schmitt S."/>
            <person name="Rinke C."/>
            <person name="Helfrich E.J."/>
            <person name="Brachmann A.O."/>
            <person name="Gurgui C."/>
            <person name="Wakimoto T."/>
            <person name="Kracht M."/>
            <person name="Crusemann M."/>
            <person name="Hentschel U."/>
            <person name="Abe I."/>
            <person name="Matsunaga S."/>
            <person name="Kalinowski J."/>
            <person name="Takeyama H."/>
            <person name="Piel J."/>
        </authorList>
    </citation>
    <scope>NUCLEOTIDE SEQUENCE [LARGE SCALE GENOMIC DNA]</scope>
    <source>
        <strain evidence="2">TSY2</strain>
    </source>
</reference>